<dbReference type="PANTHER" id="PTHR32196:SF71">
    <property type="entry name" value="AUTOINDUCER 2 IMPORT SYSTEM PERMEASE PROTEIN LSRD"/>
    <property type="match status" value="1"/>
</dbReference>
<reference evidence="10 11" key="2">
    <citation type="submission" date="2017-10" db="EMBL/GenBank/DDBJ databases">
        <authorList>
            <person name="Banno H."/>
            <person name="Chua N.-H."/>
        </authorList>
    </citation>
    <scope>NUCLEOTIDE SEQUENCE [LARGE SCALE GENOMIC DNA]</scope>
    <source>
        <strain evidence="10 11">JK623</strain>
    </source>
</reference>
<gene>
    <name evidence="10" type="ORF">CSX02_08800</name>
</gene>
<evidence type="ECO:0000256" key="8">
    <source>
        <dbReference type="ARBA" id="ARBA00039381"/>
    </source>
</evidence>
<evidence type="ECO:0000256" key="1">
    <source>
        <dbReference type="ARBA" id="ARBA00004651"/>
    </source>
</evidence>
<dbReference type="InterPro" id="IPR001851">
    <property type="entry name" value="ABC_transp_permease"/>
</dbReference>
<feature type="transmembrane region" description="Helical" evidence="9">
    <location>
        <begin position="172"/>
        <end position="192"/>
    </location>
</feature>
<sequence>MAGKSGRTINATPQNVWRKRILSWEGVLIVILAVVLVLCRAMSATYTLENVLREMPKYLAEMFLMLPMAFILMMGEIDISVGSIVCLSGTLGCFAVNAGMPFPVALLIMLGTGLICGAINGAIIVIFPELPSMIVTLGTQIIFRGIAEIMLGGGGSIAAKNADGFRAIGKSLGIVPIVFFLVIISGAIFVIISTKMKFGRELMAIGSNRLTAFYSGVKVKKVLFISYVTMGAFSALCAIFFTAATYGANTTTGKGFEMDAIAMAVFGGISSTGGKGKMIGGILSAFVIVCLRIGLGQKNVNSQVILLIIGILLIGAVLLPNISARISANKKKAIS</sequence>
<evidence type="ECO:0000256" key="5">
    <source>
        <dbReference type="ARBA" id="ARBA00022692"/>
    </source>
</evidence>
<dbReference type="CDD" id="cd06579">
    <property type="entry name" value="TM_PBP1_transp_AraH_like"/>
    <property type="match status" value="1"/>
</dbReference>
<evidence type="ECO:0000256" key="2">
    <source>
        <dbReference type="ARBA" id="ARBA00022448"/>
    </source>
</evidence>
<dbReference type="Proteomes" id="UP000224563">
    <property type="component" value="Unassembled WGS sequence"/>
</dbReference>
<feature type="transmembrane region" description="Helical" evidence="9">
    <location>
        <begin position="21"/>
        <end position="43"/>
    </location>
</feature>
<evidence type="ECO:0000313" key="11">
    <source>
        <dbReference type="Proteomes" id="UP000224563"/>
    </source>
</evidence>
<keyword evidence="3" id="KW-1003">Cell membrane</keyword>
<feature type="transmembrane region" description="Helical" evidence="9">
    <location>
        <begin position="224"/>
        <end position="248"/>
    </location>
</feature>
<dbReference type="GO" id="GO:0022857">
    <property type="term" value="F:transmembrane transporter activity"/>
    <property type="evidence" value="ECO:0007669"/>
    <property type="project" value="InterPro"/>
</dbReference>
<evidence type="ECO:0000256" key="4">
    <source>
        <dbReference type="ARBA" id="ARBA00022519"/>
    </source>
</evidence>
<dbReference type="AlphaFoldDB" id="A0A2G3E1Y0"/>
<keyword evidence="2" id="KW-0813">Transport</keyword>
<feature type="transmembrane region" description="Helical" evidence="9">
    <location>
        <begin position="104"/>
        <end position="127"/>
    </location>
</feature>
<protein>
    <recommendedName>
        <fullName evidence="8">Autoinducer 2 import system permease protein LsrD</fullName>
    </recommendedName>
</protein>
<proteinExistence type="predicted"/>
<dbReference type="RefSeq" id="WP_031544087.1">
    <property type="nucleotide sequence ID" value="NZ_JANSWH010000012.1"/>
</dbReference>
<organism evidence="10 11">
    <name type="scientific">Agathobacter ruminis</name>
    <dbReference type="NCBI Taxonomy" id="1712665"/>
    <lineage>
        <taxon>Bacteria</taxon>
        <taxon>Bacillati</taxon>
        <taxon>Bacillota</taxon>
        <taxon>Clostridia</taxon>
        <taxon>Lachnospirales</taxon>
        <taxon>Lachnospiraceae</taxon>
        <taxon>Agathobacter</taxon>
    </lineage>
</organism>
<feature type="transmembrane region" description="Helical" evidence="9">
    <location>
        <begin position="301"/>
        <end position="322"/>
    </location>
</feature>
<evidence type="ECO:0000256" key="9">
    <source>
        <dbReference type="SAM" id="Phobius"/>
    </source>
</evidence>
<comment type="caution">
    <text evidence="10">The sequence shown here is derived from an EMBL/GenBank/DDBJ whole genome shotgun (WGS) entry which is preliminary data.</text>
</comment>
<feature type="transmembrane region" description="Helical" evidence="9">
    <location>
        <begin position="133"/>
        <end position="151"/>
    </location>
</feature>
<evidence type="ECO:0000256" key="3">
    <source>
        <dbReference type="ARBA" id="ARBA00022475"/>
    </source>
</evidence>
<keyword evidence="5 9" id="KW-0812">Transmembrane</keyword>
<dbReference type="PANTHER" id="PTHR32196">
    <property type="entry name" value="ABC TRANSPORTER PERMEASE PROTEIN YPHD-RELATED-RELATED"/>
    <property type="match status" value="1"/>
</dbReference>
<evidence type="ECO:0000313" key="10">
    <source>
        <dbReference type="EMBL" id="PHU37297.1"/>
    </source>
</evidence>
<name>A0A2G3E1Y0_9FIRM</name>
<keyword evidence="4" id="KW-0997">Cell inner membrane</keyword>
<keyword evidence="11" id="KW-1185">Reference proteome</keyword>
<evidence type="ECO:0000256" key="6">
    <source>
        <dbReference type="ARBA" id="ARBA00022989"/>
    </source>
</evidence>
<accession>A0A2G3E1Y0</accession>
<dbReference type="EMBL" id="PDYG01000070">
    <property type="protein sequence ID" value="PHU37297.1"/>
    <property type="molecule type" value="Genomic_DNA"/>
</dbReference>
<dbReference type="GO" id="GO:0005886">
    <property type="term" value="C:plasma membrane"/>
    <property type="evidence" value="ECO:0007669"/>
    <property type="project" value="UniProtKB-SubCell"/>
</dbReference>
<dbReference type="Pfam" id="PF02653">
    <property type="entry name" value="BPD_transp_2"/>
    <property type="match status" value="1"/>
</dbReference>
<keyword evidence="7 9" id="KW-0472">Membrane</keyword>
<keyword evidence="6 9" id="KW-1133">Transmembrane helix</keyword>
<evidence type="ECO:0000256" key="7">
    <source>
        <dbReference type="ARBA" id="ARBA00023136"/>
    </source>
</evidence>
<reference evidence="10 11" key="1">
    <citation type="submission" date="2017-10" db="EMBL/GenBank/DDBJ databases">
        <title>Resolving the taxonomy of Roseburia spp., Eubacterium rectale and Agathobacter spp. through phylogenomic analysis.</title>
        <authorList>
            <person name="Sheridan P.O."/>
            <person name="Walker A.W."/>
            <person name="Duncan S.H."/>
            <person name="Scott K.P."/>
            <person name="Toole P.W.O."/>
            <person name="Luis P."/>
            <person name="Flint H.J."/>
        </authorList>
    </citation>
    <scope>NUCLEOTIDE SEQUENCE [LARGE SCALE GENOMIC DNA]</scope>
    <source>
        <strain evidence="10 11">JK623</strain>
    </source>
</reference>
<feature type="transmembrane region" description="Helical" evidence="9">
    <location>
        <begin position="278"/>
        <end position="295"/>
    </location>
</feature>
<feature type="transmembrane region" description="Helical" evidence="9">
    <location>
        <begin position="63"/>
        <end position="92"/>
    </location>
</feature>
<comment type="subcellular location">
    <subcellularLocation>
        <location evidence="1">Cell membrane</location>
        <topology evidence="1">Multi-pass membrane protein</topology>
    </subcellularLocation>
</comment>